<keyword evidence="2" id="KW-1133">Transmembrane helix</keyword>
<organism evidence="3 4">
    <name type="scientific">Ancylobacter radicis</name>
    <dbReference type="NCBI Taxonomy" id="2836179"/>
    <lineage>
        <taxon>Bacteria</taxon>
        <taxon>Pseudomonadati</taxon>
        <taxon>Pseudomonadota</taxon>
        <taxon>Alphaproteobacteria</taxon>
        <taxon>Hyphomicrobiales</taxon>
        <taxon>Xanthobacteraceae</taxon>
        <taxon>Ancylobacter</taxon>
    </lineage>
</organism>
<keyword evidence="1" id="KW-0175">Coiled coil</keyword>
<evidence type="ECO:0000313" key="3">
    <source>
        <dbReference type="EMBL" id="MBS9476254.1"/>
    </source>
</evidence>
<dbReference type="Proteomes" id="UP001166585">
    <property type="component" value="Unassembled WGS sequence"/>
</dbReference>
<sequence length="142" mass="14813">MMGALLDLFPAWANSLTASGLLLAGIAGVLYGLFPLAPYGRVVQILAAGMIGYACYLGGYAGAQAACEADSLRQQLADTNRDLTAVTEAAADASRRAAILDETLEANQHRIDAYEAELAARPADSRCALRSDDIRGLLGGKP</sequence>
<evidence type="ECO:0000256" key="1">
    <source>
        <dbReference type="SAM" id="Coils"/>
    </source>
</evidence>
<feature type="transmembrane region" description="Helical" evidence="2">
    <location>
        <begin position="12"/>
        <end position="33"/>
    </location>
</feature>
<name>A0ABS5R3L7_9HYPH</name>
<gene>
    <name evidence="3" type="ORF">KIP89_03950</name>
</gene>
<accession>A0ABS5R3L7</accession>
<reference evidence="3" key="1">
    <citation type="submission" date="2021-05" db="EMBL/GenBank/DDBJ databases">
        <authorList>
            <person name="Sun Q."/>
            <person name="Inoue M."/>
        </authorList>
    </citation>
    <scope>NUCLEOTIDE SEQUENCE</scope>
    <source>
        <strain evidence="3">VKM B-3255</strain>
    </source>
</reference>
<protein>
    <submittedName>
        <fullName evidence="3">Uncharacterized protein</fullName>
    </submittedName>
</protein>
<evidence type="ECO:0000313" key="4">
    <source>
        <dbReference type="Proteomes" id="UP001166585"/>
    </source>
</evidence>
<dbReference type="RefSeq" id="WP_213754111.1">
    <property type="nucleotide sequence ID" value="NZ_JAHCQH010000014.1"/>
</dbReference>
<keyword evidence="2" id="KW-0472">Membrane</keyword>
<proteinExistence type="predicted"/>
<feature type="transmembrane region" description="Helical" evidence="2">
    <location>
        <begin position="45"/>
        <end position="63"/>
    </location>
</feature>
<keyword evidence="2" id="KW-0812">Transmembrane</keyword>
<evidence type="ECO:0000256" key="2">
    <source>
        <dbReference type="SAM" id="Phobius"/>
    </source>
</evidence>
<feature type="coiled-coil region" evidence="1">
    <location>
        <begin position="69"/>
        <end position="117"/>
    </location>
</feature>
<keyword evidence="4" id="KW-1185">Reference proteome</keyword>
<comment type="caution">
    <text evidence="3">The sequence shown here is derived from an EMBL/GenBank/DDBJ whole genome shotgun (WGS) entry which is preliminary data.</text>
</comment>
<dbReference type="EMBL" id="JAHCQH010000014">
    <property type="protein sequence ID" value="MBS9476254.1"/>
    <property type="molecule type" value="Genomic_DNA"/>
</dbReference>